<dbReference type="InParanoid" id="D0NWJ0"/>
<dbReference type="eggNOG" id="ENOG502T1YT">
    <property type="taxonomic scope" value="Eukaryota"/>
</dbReference>
<keyword evidence="3" id="KW-1185">Reference proteome</keyword>
<dbReference type="RefSeq" id="XP_002896505.1">
    <property type="nucleotide sequence ID" value="XM_002896459.1"/>
</dbReference>
<dbReference type="HOGENOM" id="CLU_1100314_0_0_1"/>
<dbReference type="GeneID" id="9471205"/>
<dbReference type="EMBL" id="DS028176">
    <property type="protein sequence ID" value="EEY67053.1"/>
    <property type="molecule type" value="Genomic_DNA"/>
</dbReference>
<dbReference type="KEGG" id="pif:PITG_17641"/>
<evidence type="ECO:0000256" key="1">
    <source>
        <dbReference type="SAM" id="Phobius"/>
    </source>
</evidence>
<dbReference type="Proteomes" id="UP000006643">
    <property type="component" value="Unassembled WGS sequence"/>
</dbReference>
<name>D0NWJ0_PHYIT</name>
<keyword evidence="1" id="KW-0812">Transmembrane</keyword>
<protein>
    <submittedName>
        <fullName evidence="2">Uncharacterized protein</fullName>
    </submittedName>
</protein>
<dbReference type="OrthoDB" id="126781at2759"/>
<evidence type="ECO:0000313" key="2">
    <source>
        <dbReference type="EMBL" id="EEY67053.1"/>
    </source>
</evidence>
<keyword evidence="1" id="KW-1133">Transmembrane helix</keyword>
<organism evidence="2 3">
    <name type="scientific">Phytophthora infestans (strain T30-4)</name>
    <name type="common">Potato late blight agent</name>
    <dbReference type="NCBI Taxonomy" id="403677"/>
    <lineage>
        <taxon>Eukaryota</taxon>
        <taxon>Sar</taxon>
        <taxon>Stramenopiles</taxon>
        <taxon>Oomycota</taxon>
        <taxon>Peronosporomycetes</taxon>
        <taxon>Peronosporales</taxon>
        <taxon>Peronosporaceae</taxon>
        <taxon>Phytophthora</taxon>
    </lineage>
</organism>
<evidence type="ECO:0000313" key="3">
    <source>
        <dbReference type="Proteomes" id="UP000006643"/>
    </source>
</evidence>
<keyword evidence="1" id="KW-0472">Membrane</keyword>
<gene>
    <name evidence="2" type="ORF">PITG_17641</name>
</gene>
<sequence length="253" mass="28599">MDEDFFSSLEEANYLCHESPAKSSCFSLKLSESTILHKHWEKRRAVRTKVVVTLSLLLLAGVGTAALSTSVDATAFTMKMRGAHPIFRGKASEVYAGDDTPEFEDAILAADETDSQLETDYALDEDELDPQVHKYSQSPYLAQSTSTLRTIWKNSSRFFTCSPVVEMLDNWQEISELERKFLRHDNFGFKVFVHSTRSGYKCQTPGKKVKGVGTFRCTGTVVHLQFGTGISRYPARFYDYANRMRNYLCPSPP</sequence>
<reference evidence="3" key="1">
    <citation type="journal article" date="2009" name="Nature">
        <title>Genome sequence and analysis of the Irish potato famine pathogen Phytophthora infestans.</title>
        <authorList>
            <consortium name="The Broad Institute Genome Sequencing Platform"/>
            <person name="Haas B.J."/>
            <person name="Kamoun S."/>
            <person name="Zody M.C."/>
            <person name="Jiang R.H."/>
            <person name="Handsaker R.E."/>
            <person name="Cano L.M."/>
            <person name="Grabherr M."/>
            <person name="Kodira C.D."/>
            <person name="Raffaele S."/>
            <person name="Torto-Alalibo T."/>
            <person name="Bozkurt T.O."/>
            <person name="Ah-Fong A.M."/>
            <person name="Alvarado L."/>
            <person name="Anderson V.L."/>
            <person name="Armstrong M.R."/>
            <person name="Avrova A."/>
            <person name="Baxter L."/>
            <person name="Beynon J."/>
            <person name="Boevink P.C."/>
            <person name="Bollmann S.R."/>
            <person name="Bos J.I."/>
            <person name="Bulone V."/>
            <person name="Cai G."/>
            <person name="Cakir C."/>
            <person name="Carrington J.C."/>
            <person name="Chawner M."/>
            <person name="Conti L."/>
            <person name="Costanzo S."/>
            <person name="Ewan R."/>
            <person name="Fahlgren N."/>
            <person name="Fischbach M.A."/>
            <person name="Fugelstad J."/>
            <person name="Gilroy E.M."/>
            <person name="Gnerre S."/>
            <person name="Green P.J."/>
            <person name="Grenville-Briggs L.J."/>
            <person name="Griffith J."/>
            <person name="Grunwald N.J."/>
            <person name="Horn K."/>
            <person name="Horner N.R."/>
            <person name="Hu C.H."/>
            <person name="Huitema E."/>
            <person name="Jeong D.H."/>
            <person name="Jones A.M."/>
            <person name="Jones J.D."/>
            <person name="Jones R.W."/>
            <person name="Karlsson E.K."/>
            <person name="Kunjeti S.G."/>
            <person name="Lamour K."/>
            <person name="Liu Z."/>
            <person name="Ma L."/>
            <person name="Maclean D."/>
            <person name="Chibucos M.C."/>
            <person name="McDonald H."/>
            <person name="McWalters J."/>
            <person name="Meijer H.J."/>
            <person name="Morgan W."/>
            <person name="Morris P.F."/>
            <person name="Munro C.A."/>
            <person name="O'Neill K."/>
            <person name="Ospina-Giraldo M."/>
            <person name="Pinzon A."/>
            <person name="Pritchard L."/>
            <person name="Ramsahoye B."/>
            <person name="Ren Q."/>
            <person name="Restrepo S."/>
            <person name="Roy S."/>
            <person name="Sadanandom A."/>
            <person name="Savidor A."/>
            <person name="Schornack S."/>
            <person name="Schwartz D.C."/>
            <person name="Schumann U.D."/>
            <person name="Schwessinger B."/>
            <person name="Seyer L."/>
            <person name="Sharpe T."/>
            <person name="Silvar C."/>
            <person name="Song J."/>
            <person name="Studholme D.J."/>
            <person name="Sykes S."/>
            <person name="Thines M."/>
            <person name="van de Vondervoort P.J."/>
            <person name="Phuntumart V."/>
            <person name="Wawra S."/>
            <person name="Weide R."/>
            <person name="Win J."/>
            <person name="Young C."/>
            <person name="Zhou S."/>
            <person name="Fry W."/>
            <person name="Meyers B.C."/>
            <person name="van West P."/>
            <person name="Ristaino J."/>
            <person name="Govers F."/>
            <person name="Birch P.R."/>
            <person name="Whisson S.C."/>
            <person name="Judelson H.S."/>
            <person name="Nusbaum C."/>
        </authorList>
    </citation>
    <scope>NUCLEOTIDE SEQUENCE [LARGE SCALE GENOMIC DNA]</scope>
    <source>
        <strain evidence="3">T30-4</strain>
    </source>
</reference>
<feature type="transmembrane region" description="Helical" evidence="1">
    <location>
        <begin position="50"/>
        <end position="71"/>
    </location>
</feature>
<proteinExistence type="predicted"/>
<dbReference type="VEuPathDB" id="FungiDB:PITG_17641"/>
<accession>D0NWJ0</accession>
<dbReference type="AlphaFoldDB" id="D0NWJ0"/>